<dbReference type="Proteomes" id="UP000309215">
    <property type="component" value="Unassembled WGS sequence"/>
</dbReference>
<dbReference type="Pfam" id="PF13474">
    <property type="entry name" value="SnoaL_3"/>
    <property type="match status" value="1"/>
</dbReference>
<dbReference type="Gene3D" id="3.10.450.50">
    <property type="match status" value="1"/>
</dbReference>
<sequence length="187" mass="20749">MKKVRSSLLAGLSLCAVLAIPALVAVPMGCKKAPTSSQEQSAPEKPTTELMQRTWDAWSSLDPQNSAPFYAKDEGLVFFDFAPLEHRGWKAYEKGVKDLLAQFSSLKAKVRDDARIEAHGNTALAASVVHFDITFKDGMTESFDARWSVVWAWRDGQWLIVHEHVSVPIHDGPVEAERPQEEMNQGG</sequence>
<dbReference type="InterPro" id="IPR037401">
    <property type="entry name" value="SnoaL-like"/>
</dbReference>
<feature type="signal peptide" evidence="1">
    <location>
        <begin position="1"/>
        <end position="24"/>
    </location>
</feature>
<reference evidence="3 4" key="1">
    <citation type="submission" date="2019-04" db="EMBL/GenBank/DDBJ databases">
        <authorList>
            <person name="Li Y."/>
            <person name="Wang J."/>
        </authorList>
    </citation>
    <scope>NUCLEOTIDE SEQUENCE [LARGE SCALE GENOMIC DNA]</scope>
    <source>
        <strain evidence="3 4">DSM 14668</strain>
    </source>
</reference>
<gene>
    <name evidence="3" type="ORF">E8A74_08145</name>
</gene>
<dbReference type="OrthoDB" id="5382786at2"/>
<comment type="caution">
    <text evidence="3">The sequence shown here is derived from an EMBL/GenBank/DDBJ whole genome shotgun (WGS) entry which is preliminary data.</text>
</comment>
<evidence type="ECO:0000313" key="3">
    <source>
        <dbReference type="EMBL" id="TKD10407.1"/>
    </source>
</evidence>
<dbReference type="InterPro" id="IPR032710">
    <property type="entry name" value="NTF2-like_dom_sf"/>
</dbReference>
<keyword evidence="4" id="KW-1185">Reference proteome</keyword>
<organism evidence="3 4">
    <name type="scientific">Polyangium fumosum</name>
    <dbReference type="NCBI Taxonomy" id="889272"/>
    <lineage>
        <taxon>Bacteria</taxon>
        <taxon>Pseudomonadati</taxon>
        <taxon>Myxococcota</taxon>
        <taxon>Polyangia</taxon>
        <taxon>Polyangiales</taxon>
        <taxon>Polyangiaceae</taxon>
        <taxon>Polyangium</taxon>
    </lineage>
</organism>
<dbReference type="SUPFAM" id="SSF54427">
    <property type="entry name" value="NTF2-like"/>
    <property type="match status" value="1"/>
</dbReference>
<keyword evidence="1" id="KW-0732">Signal</keyword>
<feature type="domain" description="SnoaL-like" evidence="2">
    <location>
        <begin position="50"/>
        <end position="169"/>
    </location>
</feature>
<evidence type="ECO:0000313" key="4">
    <source>
        <dbReference type="Proteomes" id="UP000309215"/>
    </source>
</evidence>
<protein>
    <submittedName>
        <fullName evidence="3">DUF4440 domain-containing protein</fullName>
    </submittedName>
</protein>
<dbReference type="EMBL" id="SSMQ01000006">
    <property type="protein sequence ID" value="TKD10407.1"/>
    <property type="molecule type" value="Genomic_DNA"/>
</dbReference>
<proteinExistence type="predicted"/>
<accession>A0A4U1JGF3</accession>
<name>A0A4U1JGF3_9BACT</name>
<dbReference type="RefSeq" id="WP_136928371.1">
    <property type="nucleotide sequence ID" value="NZ_SSMQ01000006.1"/>
</dbReference>
<evidence type="ECO:0000259" key="2">
    <source>
        <dbReference type="Pfam" id="PF13474"/>
    </source>
</evidence>
<feature type="chain" id="PRO_5020646250" evidence="1">
    <location>
        <begin position="25"/>
        <end position="187"/>
    </location>
</feature>
<evidence type="ECO:0000256" key="1">
    <source>
        <dbReference type="SAM" id="SignalP"/>
    </source>
</evidence>
<dbReference type="AlphaFoldDB" id="A0A4U1JGF3"/>